<sequence>MLATFCVLVVIICIGVLLAFTIGDTLKPTAVFGADHDSGEFADGTGGPTMTTADPVHQETVVPLLVLPMSTREQASAPGLLTSRLPKIPAKRRTTRRSGMMFCVVGENFVHPEVFSLSFCDYAIYPNLVAEDGDFVPLYGNKSWQTFKKVPSVQCIRLL</sequence>
<gene>
    <name evidence="2" type="ORF">V5799_003380</name>
</gene>
<organism evidence="2 3">
    <name type="scientific">Amblyomma americanum</name>
    <name type="common">Lone star tick</name>
    <dbReference type="NCBI Taxonomy" id="6943"/>
    <lineage>
        <taxon>Eukaryota</taxon>
        <taxon>Metazoa</taxon>
        <taxon>Ecdysozoa</taxon>
        <taxon>Arthropoda</taxon>
        <taxon>Chelicerata</taxon>
        <taxon>Arachnida</taxon>
        <taxon>Acari</taxon>
        <taxon>Parasitiformes</taxon>
        <taxon>Ixodida</taxon>
        <taxon>Ixodoidea</taxon>
        <taxon>Ixodidae</taxon>
        <taxon>Amblyomminae</taxon>
        <taxon>Amblyomma</taxon>
    </lineage>
</organism>
<feature type="signal peptide" evidence="1">
    <location>
        <begin position="1"/>
        <end position="19"/>
    </location>
</feature>
<protein>
    <recommendedName>
        <fullName evidence="4">Secreted protein</fullName>
    </recommendedName>
</protein>
<feature type="chain" id="PRO_5042922962" description="Secreted protein" evidence="1">
    <location>
        <begin position="20"/>
        <end position="159"/>
    </location>
</feature>
<evidence type="ECO:0000313" key="2">
    <source>
        <dbReference type="EMBL" id="KAK8758996.1"/>
    </source>
</evidence>
<reference evidence="2 3" key="1">
    <citation type="journal article" date="2023" name="Arcadia Sci">
        <title>De novo assembly of a long-read Amblyomma americanum tick genome.</title>
        <authorList>
            <person name="Chou S."/>
            <person name="Poskanzer K.E."/>
            <person name="Rollins M."/>
            <person name="Thuy-Boun P.S."/>
        </authorList>
    </citation>
    <scope>NUCLEOTIDE SEQUENCE [LARGE SCALE GENOMIC DNA]</scope>
    <source>
        <strain evidence="2">F_SG_1</strain>
        <tissue evidence="2">Salivary glands</tissue>
    </source>
</reference>
<proteinExistence type="predicted"/>
<evidence type="ECO:0000256" key="1">
    <source>
        <dbReference type="SAM" id="SignalP"/>
    </source>
</evidence>
<dbReference type="EMBL" id="JARKHS020033530">
    <property type="protein sequence ID" value="KAK8758996.1"/>
    <property type="molecule type" value="Genomic_DNA"/>
</dbReference>
<name>A0AAQ4D956_AMBAM</name>
<dbReference type="AlphaFoldDB" id="A0AAQ4D956"/>
<comment type="caution">
    <text evidence="2">The sequence shown here is derived from an EMBL/GenBank/DDBJ whole genome shotgun (WGS) entry which is preliminary data.</text>
</comment>
<keyword evidence="1" id="KW-0732">Signal</keyword>
<evidence type="ECO:0000313" key="3">
    <source>
        <dbReference type="Proteomes" id="UP001321473"/>
    </source>
</evidence>
<dbReference type="Proteomes" id="UP001321473">
    <property type="component" value="Unassembled WGS sequence"/>
</dbReference>
<accession>A0AAQ4D956</accession>
<keyword evidence="3" id="KW-1185">Reference proteome</keyword>
<evidence type="ECO:0008006" key="4">
    <source>
        <dbReference type="Google" id="ProtNLM"/>
    </source>
</evidence>